<organism evidence="3 4">
    <name type="scientific">Rosistilla oblonga</name>
    <dbReference type="NCBI Taxonomy" id="2527990"/>
    <lineage>
        <taxon>Bacteria</taxon>
        <taxon>Pseudomonadati</taxon>
        <taxon>Planctomycetota</taxon>
        <taxon>Planctomycetia</taxon>
        <taxon>Pirellulales</taxon>
        <taxon>Pirellulaceae</taxon>
        <taxon>Rosistilla</taxon>
    </lineage>
</organism>
<evidence type="ECO:0000259" key="1">
    <source>
        <dbReference type="Pfam" id="PF08378"/>
    </source>
</evidence>
<dbReference type="EMBL" id="CP036318">
    <property type="protein sequence ID" value="QDV55412.1"/>
    <property type="molecule type" value="Genomic_DNA"/>
</dbReference>
<proteinExistence type="predicted"/>
<dbReference type="Proteomes" id="UP000316770">
    <property type="component" value="Chromosome"/>
</dbReference>
<dbReference type="InterPro" id="IPR018647">
    <property type="entry name" value="SLFN_3-like_DNA/RNA_helicase"/>
</dbReference>
<dbReference type="Gene3D" id="3.40.50.300">
    <property type="entry name" value="P-loop containing nucleotide triphosphate hydrolases"/>
    <property type="match status" value="2"/>
</dbReference>
<accession>A0A518IQP1</accession>
<evidence type="ECO:0000259" key="2">
    <source>
        <dbReference type="Pfam" id="PF09848"/>
    </source>
</evidence>
<reference evidence="3 4" key="1">
    <citation type="submission" date="2019-02" db="EMBL/GenBank/DDBJ databases">
        <title>Deep-cultivation of Planctomycetes and their phenomic and genomic characterization uncovers novel biology.</title>
        <authorList>
            <person name="Wiegand S."/>
            <person name="Jogler M."/>
            <person name="Boedeker C."/>
            <person name="Pinto D."/>
            <person name="Vollmers J."/>
            <person name="Rivas-Marin E."/>
            <person name="Kohn T."/>
            <person name="Peeters S.H."/>
            <person name="Heuer A."/>
            <person name="Rast P."/>
            <person name="Oberbeckmann S."/>
            <person name="Bunk B."/>
            <person name="Jeske O."/>
            <person name="Meyerdierks A."/>
            <person name="Storesund J.E."/>
            <person name="Kallscheuer N."/>
            <person name="Luecker S."/>
            <person name="Lage O.M."/>
            <person name="Pohl T."/>
            <person name="Merkel B.J."/>
            <person name="Hornburger P."/>
            <person name="Mueller R.-W."/>
            <person name="Bruemmer F."/>
            <person name="Labrenz M."/>
            <person name="Spormann A.M."/>
            <person name="Op den Camp H."/>
            <person name="Overmann J."/>
            <person name="Amann R."/>
            <person name="Jetten M.S.M."/>
            <person name="Mascher T."/>
            <person name="Medema M.H."/>
            <person name="Devos D.P."/>
            <person name="Kaster A.-K."/>
            <person name="Ovreas L."/>
            <person name="Rohde M."/>
            <person name="Galperin M.Y."/>
            <person name="Jogler C."/>
        </authorList>
    </citation>
    <scope>NUCLEOTIDE SEQUENCE [LARGE SCALE GENOMIC DNA]</scope>
    <source>
        <strain evidence="3 4">Mal33</strain>
    </source>
</reference>
<protein>
    <submittedName>
        <fullName evidence="3">Nuclease-related domain protein</fullName>
    </submittedName>
</protein>
<feature type="domain" description="NERD" evidence="1">
    <location>
        <begin position="16"/>
        <end position="111"/>
    </location>
</feature>
<name>A0A518IQP1_9BACT</name>
<feature type="domain" description="Schlafen group 3-like DNA/RNA helicase" evidence="2">
    <location>
        <begin position="245"/>
        <end position="368"/>
    </location>
</feature>
<dbReference type="InterPro" id="IPR027417">
    <property type="entry name" value="P-loop_NTPase"/>
</dbReference>
<sequence length="595" mass="67169">MARMIPPKIHPEVKSAAERRVFDWIRDAQGTEDWICLHSLGLSEHESKRRAEIDFLLLTRIGVFVLEVKGGRVARENGVWKFTNRYGKTDTKSEGPFDQASGAMFGLEKRVREKFDSGDRRQHRLLYGFGVITPDCPLADMLGTEADRRQLYDRDSFKTANQSIKTFIEELAQYWRERSSLGDNPGRYAPTEKDLELLSAFLRGDFDRVPSMGAIADAATHQMHALESEQYQVLDALEKYPNPRLIVQGGAGTGKTLLAAEISRREANTTDGDVLLLCFNRVLAGVLRKNVTSRGRGTVVVNSIHAVLHALIEGSEVEAEFEAAKAGLDHAEIFNRLMPEFALHALMTKDCPQYKSLVIDEAQDMLSRPMLDVLDALVVGGLKNGRWWFFCDRNNQASVFGVYEDEALFRLIPIGVAVLLPTNRRNTIQIATETEIKTLPQFPPAATVDGIPVKTDWYKKPADQRQLLSTTLKKLLNEEISRHQISVLSCRKAEDSCASQFRDFQLATIDEGNAWKVGSKLLNQVTACSVSSFKGLENDFIILTDVDELSPDWWRGVVYVGMSRARIGLYVFINQKLEPLCDERQRDWLRKQITE</sequence>
<evidence type="ECO:0000313" key="3">
    <source>
        <dbReference type="EMBL" id="QDV55412.1"/>
    </source>
</evidence>
<dbReference type="SUPFAM" id="SSF52540">
    <property type="entry name" value="P-loop containing nucleoside triphosphate hydrolases"/>
    <property type="match status" value="1"/>
</dbReference>
<dbReference type="InterPro" id="IPR011528">
    <property type="entry name" value="NERD"/>
</dbReference>
<dbReference type="Pfam" id="PF09848">
    <property type="entry name" value="SLFN-g3_helicase"/>
    <property type="match status" value="1"/>
</dbReference>
<dbReference type="AlphaFoldDB" id="A0A518IQP1"/>
<keyword evidence="4" id="KW-1185">Reference proteome</keyword>
<gene>
    <name evidence="3" type="ORF">Mal33_13840</name>
</gene>
<evidence type="ECO:0000313" key="4">
    <source>
        <dbReference type="Proteomes" id="UP000316770"/>
    </source>
</evidence>
<dbReference type="Pfam" id="PF08378">
    <property type="entry name" value="NERD"/>
    <property type="match status" value="1"/>
</dbReference>